<dbReference type="SUPFAM" id="SSF54285">
    <property type="entry name" value="MoaD/ThiS"/>
    <property type="match status" value="1"/>
</dbReference>
<name>A0ABM6RUQ6_9FIRM</name>
<dbReference type="Gene3D" id="3.10.20.30">
    <property type="match status" value="1"/>
</dbReference>
<reference evidence="1 2" key="1">
    <citation type="journal article" date="2019" name="Sci. Rep.">
        <title>Sulfobacillus thermotolerans: new insights into resistance and metabolic capacities of acidophilic chemolithotrophs.</title>
        <authorList>
            <person name="Panyushkina A.E."/>
            <person name="Babenko V.V."/>
            <person name="Nikitina A.S."/>
            <person name="Selezneva O.V."/>
            <person name="Tsaplina I.A."/>
            <person name="Letarova M.A."/>
            <person name="Kostryukova E.S."/>
            <person name="Letarov A.V."/>
        </authorList>
    </citation>
    <scope>NUCLEOTIDE SEQUENCE [LARGE SCALE GENOMIC DNA]</scope>
    <source>
        <strain evidence="1 2">Kr1</strain>
    </source>
</reference>
<evidence type="ECO:0000313" key="2">
    <source>
        <dbReference type="Proteomes" id="UP000325292"/>
    </source>
</evidence>
<proteinExistence type="predicted"/>
<accession>A0ABM6RUQ6</accession>
<sequence>MVITINGESSTIEHGMTVSGLLNSLGVTHQAVAVMVEGAIVSREQFGHVTLQPGQSVEIIRFVGGGY</sequence>
<keyword evidence="2" id="KW-1185">Reference proteome</keyword>
<dbReference type="InterPro" id="IPR016155">
    <property type="entry name" value="Mopterin_synth/thiamin_S_b"/>
</dbReference>
<dbReference type="Pfam" id="PF02597">
    <property type="entry name" value="ThiS"/>
    <property type="match status" value="1"/>
</dbReference>
<gene>
    <name evidence="1" type="ORF">BXT84_15510</name>
</gene>
<dbReference type="Proteomes" id="UP000325292">
    <property type="component" value="Chromosome"/>
</dbReference>
<dbReference type="PANTHER" id="PTHR34472">
    <property type="entry name" value="SULFUR CARRIER PROTEIN THIS"/>
    <property type="match status" value="1"/>
</dbReference>
<dbReference type="CDD" id="cd00565">
    <property type="entry name" value="Ubl_ThiS"/>
    <property type="match status" value="1"/>
</dbReference>
<dbReference type="EMBL" id="CP019454">
    <property type="protein sequence ID" value="AUW95192.1"/>
    <property type="molecule type" value="Genomic_DNA"/>
</dbReference>
<dbReference type="PANTHER" id="PTHR34472:SF1">
    <property type="entry name" value="SULFUR CARRIER PROTEIN THIS"/>
    <property type="match status" value="1"/>
</dbReference>
<dbReference type="InterPro" id="IPR003749">
    <property type="entry name" value="ThiS/MoaD-like"/>
</dbReference>
<dbReference type="InterPro" id="IPR010035">
    <property type="entry name" value="Thi_S"/>
</dbReference>
<dbReference type="InterPro" id="IPR012675">
    <property type="entry name" value="Beta-grasp_dom_sf"/>
</dbReference>
<dbReference type="NCBIfam" id="TIGR01683">
    <property type="entry name" value="thiS"/>
    <property type="match status" value="1"/>
</dbReference>
<protein>
    <submittedName>
        <fullName evidence="1">Thiamine biosynthesis protein ThiS</fullName>
    </submittedName>
</protein>
<evidence type="ECO:0000313" key="1">
    <source>
        <dbReference type="EMBL" id="AUW95192.1"/>
    </source>
</evidence>
<organism evidence="1 2">
    <name type="scientific">Sulfobacillus thermotolerans</name>
    <dbReference type="NCBI Taxonomy" id="338644"/>
    <lineage>
        <taxon>Bacteria</taxon>
        <taxon>Bacillati</taxon>
        <taxon>Bacillota</taxon>
        <taxon>Clostridia</taxon>
        <taxon>Eubacteriales</taxon>
        <taxon>Clostridiales Family XVII. Incertae Sedis</taxon>
        <taxon>Sulfobacillus</taxon>
    </lineage>
</organism>